<feature type="domain" description="FAD-binding FR-type" evidence="4">
    <location>
        <begin position="1"/>
        <end position="90"/>
    </location>
</feature>
<dbReference type="Pfam" id="PF00175">
    <property type="entry name" value="NAD_binding_1"/>
    <property type="match status" value="1"/>
</dbReference>
<keyword evidence="6" id="KW-1185">Reference proteome</keyword>
<dbReference type="AlphaFoldDB" id="A0A063Y453"/>
<dbReference type="STRING" id="267850.ADINL_0403"/>
<dbReference type="SUPFAM" id="SSF63380">
    <property type="entry name" value="Riboflavin synthase domain-like"/>
    <property type="match status" value="1"/>
</dbReference>
<comment type="similarity">
    <text evidence="3">Belongs to the Fre/LuxG FAD/NAD(P) flavoprotein oxidoreductase family.</text>
</comment>
<dbReference type="InterPro" id="IPR050415">
    <property type="entry name" value="MRET"/>
</dbReference>
<dbReference type="InterPro" id="IPR017938">
    <property type="entry name" value="Riboflavin_synthase-like_b-brl"/>
</dbReference>
<dbReference type="PANTHER" id="PTHR47354">
    <property type="entry name" value="NADH OXIDOREDUCTASE HCR"/>
    <property type="match status" value="1"/>
</dbReference>
<keyword evidence="1" id="KW-0560">Oxidoreductase</keyword>
<dbReference type="GO" id="GO:0016491">
    <property type="term" value="F:oxidoreductase activity"/>
    <property type="evidence" value="ECO:0007669"/>
    <property type="project" value="UniProtKB-KW"/>
</dbReference>
<dbReference type="PANTHER" id="PTHR47354:SF7">
    <property type="entry name" value="NAD(P)H-FLAVIN REDUCTASE"/>
    <property type="match status" value="1"/>
</dbReference>
<evidence type="ECO:0000313" key="6">
    <source>
        <dbReference type="Proteomes" id="UP000027318"/>
    </source>
</evidence>
<dbReference type="EMBL" id="JMSZ01000010">
    <property type="protein sequence ID" value="KDE41098.1"/>
    <property type="molecule type" value="Genomic_DNA"/>
</dbReference>
<evidence type="ECO:0000259" key="4">
    <source>
        <dbReference type="PROSITE" id="PS51384"/>
    </source>
</evidence>
<comment type="caution">
    <text evidence="5">The sequence shown here is derived from an EMBL/GenBank/DDBJ whole genome shotgun (WGS) entry which is preliminary data.</text>
</comment>
<dbReference type="SUPFAM" id="SSF52343">
    <property type="entry name" value="Ferredoxin reductase-like, C-terminal NADP-linked domain"/>
    <property type="match status" value="1"/>
</dbReference>
<dbReference type="PRINTS" id="PR00410">
    <property type="entry name" value="PHEHYDRXLASE"/>
</dbReference>
<dbReference type="GO" id="GO:0008218">
    <property type="term" value="P:bioluminescence"/>
    <property type="evidence" value="ECO:0007669"/>
    <property type="project" value="UniProtKB-KW"/>
</dbReference>
<evidence type="ECO:0000313" key="5">
    <source>
        <dbReference type="EMBL" id="KDE41098.1"/>
    </source>
</evidence>
<evidence type="ECO:0000256" key="1">
    <source>
        <dbReference type="ARBA" id="ARBA00023002"/>
    </source>
</evidence>
<protein>
    <submittedName>
        <fullName evidence="5">2-polyprenylphenol hydroxylase and related flavodoxin oxidoreductase</fullName>
    </submittedName>
</protein>
<gene>
    <name evidence="5" type="ORF">ADINL_0403</name>
</gene>
<dbReference type="InterPro" id="IPR039261">
    <property type="entry name" value="FNR_nucleotide-bd"/>
</dbReference>
<organism evidence="5 6">
    <name type="scientific">Nitrincola lacisaponensis</name>
    <dbReference type="NCBI Taxonomy" id="267850"/>
    <lineage>
        <taxon>Bacteria</taxon>
        <taxon>Pseudomonadati</taxon>
        <taxon>Pseudomonadota</taxon>
        <taxon>Gammaproteobacteria</taxon>
        <taxon>Oceanospirillales</taxon>
        <taxon>Oceanospirillaceae</taxon>
        <taxon>Nitrincola</taxon>
    </lineage>
</organism>
<reference evidence="5 6" key="1">
    <citation type="journal article" date="2005" name="Int. J. Syst. Evol. Microbiol.">
        <title>Nitrincola lacisaponensis gen. nov., sp. nov., a novel alkaliphilic bacterium isolated from an alkaline, saline lake.</title>
        <authorList>
            <person name="Dimitriu P.A."/>
            <person name="Shukla S.K."/>
            <person name="Conradt J."/>
            <person name="Marquez M.C."/>
            <person name="Ventosa A."/>
            <person name="Maglia A."/>
            <person name="Peyton B.M."/>
            <person name="Pinkart H.C."/>
            <person name="Mormile M.R."/>
        </authorList>
    </citation>
    <scope>NUCLEOTIDE SEQUENCE [LARGE SCALE GENOMIC DNA]</scope>
    <source>
        <strain evidence="5 6">4CA</strain>
    </source>
</reference>
<keyword evidence="2" id="KW-0455">Luminescence</keyword>
<evidence type="ECO:0000256" key="3">
    <source>
        <dbReference type="ARBA" id="ARBA00038177"/>
    </source>
</evidence>
<evidence type="ECO:0000256" key="2">
    <source>
        <dbReference type="ARBA" id="ARBA00023223"/>
    </source>
</evidence>
<sequence length="233" mass="25713">MNRDVYRVRLDYAALAAEGVSFKAGQYLELFLPDGRSAYFSIASAPEASAFLELHIREMPESDLNRALMLHLQQADSIELCMAMGQCHLVAEELATGQVLCFVAGSTGFAQIKSMVEHLLHCGATQPMRFYWGAREADDLYLDALARQWAADYPNFEYIPIISGDDVDAVDEQNSLPARVARDLTQPAEVRVYACGSPGMVYALVDALEACGVSERQIHADVFAYAPRPVRQA</sequence>
<dbReference type="Gene3D" id="3.40.50.80">
    <property type="entry name" value="Nucleotide-binding domain of ferredoxin-NADP reductase (FNR) module"/>
    <property type="match status" value="1"/>
</dbReference>
<dbReference type="Proteomes" id="UP000027318">
    <property type="component" value="Unassembled WGS sequence"/>
</dbReference>
<proteinExistence type="inferred from homology"/>
<name>A0A063Y453_9GAMM</name>
<dbReference type="InterPro" id="IPR001433">
    <property type="entry name" value="OxRdtase_FAD/NAD-bd"/>
</dbReference>
<dbReference type="Gene3D" id="2.40.30.10">
    <property type="entry name" value="Translation factors"/>
    <property type="match status" value="1"/>
</dbReference>
<dbReference type="PROSITE" id="PS51384">
    <property type="entry name" value="FAD_FR"/>
    <property type="match status" value="1"/>
</dbReference>
<dbReference type="InterPro" id="IPR017927">
    <property type="entry name" value="FAD-bd_FR_type"/>
</dbReference>
<accession>A0A063Y453</accession>